<feature type="non-terminal residue" evidence="1">
    <location>
        <position position="1"/>
    </location>
</feature>
<proteinExistence type="predicted"/>
<reference evidence="1" key="1">
    <citation type="submission" date="2018-05" db="EMBL/GenBank/DDBJ databases">
        <authorList>
            <person name="Lanie J.A."/>
            <person name="Ng W.-L."/>
            <person name="Kazmierczak K.M."/>
            <person name="Andrzejewski T.M."/>
            <person name="Davidsen T.M."/>
            <person name="Wayne K.J."/>
            <person name="Tettelin H."/>
            <person name="Glass J.I."/>
            <person name="Rusch D."/>
            <person name="Podicherti R."/>
            <person name="Tsui H.-C.T."/>
            <person name="Winkler M.E."/>
        </authorList>
    </citation>
    <scope>NUCLEOTIDE SEQUENCE</scope>
</reference>
<sequence length="51" mass="5535">LTPLITLNSIKCVTSLCHQNFPLGGQETMGVVGIVRVVVEYFEVVEVCQGL</sequence>
<dbReference type="AlphaFoldDB" id="A0A382ZF36"/>
<dbReference type="EMBL" id="UINC01183206">
    <property type="protein sequence ID" value="SVD93839.1"/>
    <property type="molecule type" value="Genomic_DNA"/>
</dbReference>
<name>A0A382ZF36_9ZZZZ</name>
<accession>A0A382ZF36</accession>
<organism evidence="1">
    <name type="scientific">marine metagenome</name>
    <dbReference type="NCBI Taxonomy" id="408172"/>
    <lineage>
        <taxon>unclassified sequences</taxon>
        <taxon>metagenomes</taxon>
        <taxon>ecological metagenomes</taxon>
    </lineage>
</organism>
<protein>
    <submittedName>
        <fullName evidence="1">Uncharacterized protein</fullName>
    </submittedName>
</protein>
<gene>
    <name evidence="1" type="ORF">METZ01_LOCUS446693</name>
</gene>
<evidence type="ECO:0000313" key="1">
    <source>
        <dbReference type="EMBL" id="SVD93839.1"/>
    </source>
</evidence>